<reference evidence="2 3" key="1">
    <citation type="submission" date="2019-01" db="EMBL/GenBank/DDBJ databases">
        <title>Zoogloea oleivorans genome sequencing and assembly.</title>
        <authorList>
            <person name="Tancsics A."/>
            <person name="Farkas M."/>
            <person name="Kriszt B."/>
            <person name="Maroti G."/>
            <person name="Horvath B."/>
        </authorList>
    </citation>
    <scope>NUCLEOTIDE SEQUENCE [LARGE SCALE GENOMIC DNA]</scope>
    <source>
        <strain evidence="2 3">Buc</strain>
    </source>
</reference>
<accession>A0A6C2CKP1</accession>
<dbReference type="GO" id="GO:0006508">
    <property type="term" value="P:proteolysis"/>
    <property type="evidence" value="ECO:0007669"/>
    <property type="project" value="UniProtKB-KW"/>
</dbReference>
<evidence type="ECO:0000313" key="2">
    <source>
        <dbReference type="EMBL" id="TYC54551.1"/>
    </source>
</evidence>
<organism evidence="2 3">
    <name type="scientific">Zoogloea oleivorans</name>
    <dbReference type="NCBI Taxonomy" id="1552750"/>
    <lineage>
        <taxon>Bacteria</taxon>
        <taxon>Pseudomonadati</taxon>
        <taxon>Pseudomonadota</taxon>
        <taxon>Betaproteobacteria</taxon>
        <taxon>Rhodocyclales</taxon>
        <taxon>Zoogloeaceae</taxon>
        <taxon>Zoogloea</taxon>
    </lineage>
</organism>
<proteinExistence type="predicted"/>
<dbReference type="PANTHER" id="PTHR22939">
    <property type="entry name" value="SERINE PROTEASE FAMILY S1C HTRA-RELATED"/>
    <property type="match status" value="1"/>
</dbReference>
<evidence type="ECO:0000313" key="3">
    <source>
        <dbReference type="Proteomes" id="UP000389128"/>
    </source>
</evidence>
<dbReference type="SUPFAM" id="SSF50494">
    <property type="entry name" value="Trypsin-like serine proteases"/>
    <property type="match status" value="1"/>
</dbReference>
<dbReference type="Pfam" id="PF13365">
    <property type="entry name" value="Trypsin_2"/>
    <property type="match status" value="1"/>
</dbReference>
<dbReference type="InterPro" id="IPR009003">
    <property type="entry name" value="Peptidase_S1_PA"/>
</dbReference>
<feature type="signal peptide" evidence="1">
    <location>
        <begin position="1"/>
        <end position="28"/>
    </location>
</feature>
<protein>
    <submittedName>
        <fullName evidence="2">Serine protease</fullName>
    </submittedName>
</protein>
<keyword evidence="2" id="KW-0645">Protease</keyword>
<keyword evidence="1" id="KW-0732">Signal</keyword>
<dbReference type="OrthoDB" id="212300at2"/>
<dbReference type="AlphaFoldDB" id="A0A6C2CKP1"/>
<comment type="caution">
    <text evidence="2">The sequence shown here is derived from an EMBL/GenBank/DDBJ whole genome shotgun (WGS) entry which is preliminary data.</text>
</comment>
<keyword evidence="2" id="KW-0378">Hydrolase</keyword>
<dbReference type="InterPro" id="IPR043504">
    <property type="entry name" value="Peptidase_S1_PA_chymotrypsin"/>
</dbReference>
<dbReference type="Proteomes" id="UP000389128">
    <property type="component" value="Unassembled WGS sequence"/>
</dbReference>
<evidence type="ECO:0000256" key="1">
    <source>
        <dbReference type="SAM" id="SignalP"/>
    </source>
</evidence>
<dbReference type="PANTHER" id="PTHR22939:SF129">
    <property type="entry name" value="SERINE PROTEASE HTRA2, MITOCHONDRIAL"/>
    <property type="match status" value="1"/>
</dbReference>
<name>A0A6C2CKP1_9RHOO</name>
<dbReference type="GO" id="GO:0008233">
    <property type="term" value="F:peptidase activity"/>
    <property type="evidence" value="ECO:0007669"/>
    <property type="project" value="UniProtKB-KW"/>
</dbReference>
<gene>
    <name evidence="2" type="ORF">ETQ85_18665</name>
</gene>
<dbReference type="PROSITE" id="PS51257">
    <property type="entry name" value="PROKAR_LIPOPROTEIN"/>
    <property type="match status" value="1"/>
</dbReference>
<keyword evidence="3" id="KW-1185">Reference proteome</keyword>
<dbReference type="Gene3D" id="2.40.10.10">
    <property type="entry name" value="Trypsin-like serine proteases"/>
    <property type="match status" value="2"/>
</dbReference>
<dbReference type="PROSITE" id="PS51318">
    <property type="entry name" value="TAT"/>
    <property type="match status" value="1"/>
</dbReference>
<sequence length="258" mass="26791">MPAWLSRRAVLAGSVAALLACFIAPARADLPATVVEIKKSVVAVGSFEPTRNPQFRFLGTGFVVGSGNQVATNAHVEGAILDSADGKERLVIAMPGSGRVMVRPVVKEAVDREHDVSILRFEGPPLPAVRLGDSDGVRDGQAIALTGFPLGATIGIVPVTHRGIVSAVTPIGQPLPSARQLDAQAVRRLSSGGYSVFQLDAVCYPGNSGSPLFNPDTGEVIGIINMVFVKGAKESAVTTPSGISYAIPASFIKAMLKP</sequence>
<dbReference type="EMBL" id="SDKK01000019">
    <property type="protein sequence ID" value="TYC54551.1"/>
    <property type="molecule type" value="Genomic_DNA"/>
</dbReference>
<dbReference type="InterPro" id="IPR006311">
    <property type="entry name" value="TAT_signal"/>
</dbReference>
<feature type="chain" id="PRO_5025571904" evidence="1">
    <location>
        <begin position="29"/>
        <end position="258"/>
    </location>
</feature>